<feature type="transmembrane region" description="Helical" evidence="1">
    <location>
        <begin position="179"/>
        <end position="202"/>
    </location>
</feature>
<dbReference type="PANTHER" id="PTHR41324:SF1">
    <property type="entry name" value="DUF2232 DOMAIN-CONTAINING PROTEIN"/>
    <property type="match status" value="1"/>
</dbReference>
<dbReference type="Gene3D" id="1.10.1760.20">
    <property type="match status" value="1"/>
</dbReference>
<dbReference type="EMBL" id="VULX01000013">
    <property type="protein sequence ID" value="MSR91657.1"/>
    <property type="molecule type" value="Genomic_DNA"/>
</dbReference>
<feature type="transmembrane region" description="Helical" evidence="1">
    <location>
        <begin position="12"/>
        <end position="31"/>
    </location>
</feature>
<feature type="transmembrane region" description="Helical" evidence="1">
    <location>
        <begin position="108"/>
        <end position="131"/>
    </location>
</feature>
<keyword evidence="3" id="KW-1185">Reference proteome</keyword>
<evidence type="ECO:0000313" key="2">
    <source>
        <dbReference type="EMBL" id="MSR91657.1"/>
    </source>
</evidence>
<dbReference type="InterPro" id="IPR018710">
    <property type="entry name" value="DUF2232"/>
</dbReference>
<keyword evidence="1" id="KW-0472">Membrane</keyword>
<feature type="transmembrane region" description="Helical" evidence="1">
    <location>
        <begin position="222"/>
        <end position="245"/>
    </location>
</feature>
<reference evidence="2 3" key="1">
    <citation type="submission" date="2019-08" db="EMBL/GenBank/DDBJ databases">
        <title>In-depth cultivation of the pig gut microbiome towards novel bacterial diversity and tailored functional studies.</title>
        <authorList>
            <person name="Wylensek D."/>
            <person name="Hitch T.C.A."/>
            <person name="Clavel T."/>
        </authorList>
    </citation>
    <scope>NUCLEOTIDE SEQUENCE [LARGE SCALE GENOMIC DNA]</scope>
    <source>
        <strain evidence="2 3">WCA-383-APC-5B</strain>
    </source>
</reference>
<accession>A0A7X2MYW9</accession>
<dbReference type="Proteomes" id="UP000460287">
    <property type="component" value="Unassembled WGS sequence"/>
</dbReference>
<comment type="caution">
    <text evidence="2">The sequence shown here is derived from an EMBL/GenBank/DDBJ whole genome shotgun (WGS) entry which is preliminary data.</text>
</comment>
<keyword evidence="1" id="KW-0812">Transmembrane</keyword>
<feature type="transmembrane region" description="Helical" evidence="1">
    <location>
        <begin position="257"/>
        <end position="278"/>
    </location>
</feature>
<evidence type="ECO:0000313" key="3">
    <source>
        <dbReference type="Proteomes" id="UP000460287"/>
    </source>
</evidence>
<name>A0A7X2MYW9_9CLOT</name>
<gene>
    <name evidence="2" type="ORF">FYJ33_09660</name>
</gene>
<keyword evidence="1" id="KW-1133">Transmembrane helix</keyword>
<feature type="transmembrane region" description="Helical" evidence="1">
    <location>
        <begin position="62"/>
        <end position="88"/>
    </location>
</feature>
<proteinExistence type="predicted"/>
<sequence>MRRTKMKERYSAHAIVEAALMAALIVVFSLMASYVPIIVPLFIFIAPIPIVVLNIKYNYKVGIGAVLVSAVIIGIFSGVFNAIMPLILYAPCGLILGVCIRKNKKTSYTAVILTITNIISIIVYSTVYLYLLMNMTFMKWADETIKLIQDSLSIYEKMGINLNSNPAYVQMMNIDAKMLLMAVPAALVVGAVISSIITYNIARKVINRLNMNINVQPMIKFADWYIGIKAGAALILIVCIAMFLVQKKVIYSEYIMGASLSLFSLIMIISGLTIVDYYLVNKLKMGRVMAGILCVLMVSPLSVLLLSLGIVDLIFDIRGKDENSIGSALRRRINSKQ</sequence>
<dbReference type="PANTHER" id="PTHR41324">
    <property type="entry name" value="MEMBRANE PROTEIN-RELATED"/>
    <property type="match status" value="1"/>
</dbReference>
<evidence type="ECO:0000256" key="1">
    <source>
        <dbReference type="SAM" id="Phobius"/>
    </source>
</evidence>
<feature type="transmembrane region" description="Helical" evidence="1">
    <location>
        <begin position="290"/>
        <end position="315"/>
    </location>
</feature>
<organism evidence="2 3">
    <name type="scientific">Inconstantimicrobium porci</name>
    <dbReference type="NCBI Taxonomy" id="2652291"/>
    <lineage>
        <taxon>Bacteria</taxon>
        <taxon>Bacillati</taxon>
        <taxon>Bacillota</taxon>
        <taxon>Clostridia</taxon>
        <taxon>Eubacteriales</taxon>
        <taxon>Clostridiaceae</taxon>
        <taxon>Inconstantimicrobium</taxon>
    </lineage>
</organism>
<dbReference type="Pfam" id="PF09991">
    <property type="entry name" value="DUF2232"/>
    <property type="match status" value="1"/>
</dbReference>
<feature type="transmembrane region" description="Helical" evidence="1">
    <location>
        <begin position="37"/>
        <end position="55"/>
    </location>
</feature>
<protein>
    <submittedName>
        <fullName evidence="2">DUF2232 domain-containing protein</fullName>
    </submittedName>
</protein>
<dbReference type="AlphaFoldDB" id="A0A7X2MYW9"/>